<dbReference type="PANTHER" id="PTHR34580">
    <property type="match status" value="1"/>
</dbReference>
<dbReference type="InterPro" id="IPR051534">
    <property type="entry name" value="CBASS_pafABC_assoc_protein"/>
</dbReference>
<feature type="domain" description="WYL" evidence="1">
    <location>
        <begin position="153"/>
        <end position="218"/>
    </location>
</feature>
<sequence>MAERHAKLADGLRLILLLTGTRTGRTLNELAEEMGVGRRTVERMLAAIKEVCGGLEQVPTDEAQKRWRLPASTLSRVKPLTAAEAAEMDLAARRLAAEGLEERAALLRNAAEKLRAAMDARALQRAEPDVEAMLAAEGLAMRPGPRVHVPERLIATLREAILANRRIRLAYRPSRGALREHVVEPYGLLYGTRPYLLAARVDKPDAAVWRLDRVLSAEPMNEAFSPRPGFTLPALAAQSFGVWREAPHQVVLRFTGSAAVEARHWAFHPTQRFETQPDGALVLRFEAGGLDEMAYHFATWGEAVEVLEPPALRERLAALGAALVRRHGAP</sequence>
<keyword evidence="4" id="KW-1185">Reference proteome</keyword>
<comment type="caution">
    <text evidence="3">The sequence shown here is derived from an EMBL/GenBank/DDBJ whole genome shotgun (WGS) entry which is preliminary data.</text>
</comment>
<dbReference type="PROSITE" id="PS52050">
    <property type="entry name" value="WYL"/>
    <property type="match status" value="1"/>
</dbReference>
<protein>
    <submittedName>
        <fullName evidence="3">Putative DNA-binding transcriptional regulator YafY</fullName>
    </submittedName>
</protein>
<organism evidence="3 4">
    <name type="scientific">Roseococcus suduntuyensis</name>
    <dbReference type="NCBI Taxonomy" id="455361"/>
    <lineage>
        <taxon>Bacteria</taxon>
        <taxon>Pseudomonadati</taxon>
        <taxon>Pseudomonadota</taxon>
        <taxon>Alphaproteobacteria</taxon>
        <taxon>Acetobacterales</taxon>
        <taxon>Roseomonadaceae</taxon>
        <taxon>Roseococcus</taxon>
    </lineage>
</organism>
<evidence type="ECO:0000259" key="2">
    <source>
        <dbReference type="Pfam" id="PF25583"/>
    </source>
</evidence>
<dbReference type="GO" id="GO:0003677">
    <property type="term" value="F:DNA binding"/>
    <property type="evidence" value="ECO:0007669"/>
    <property type="project" value="UniProtKB-KW"/>
</dbReference>
<name>A0A840AA65_9PROT</name>
<dbReference type="RefSeq" id="WP_184382032.1">
    <property type="nucleotide sequence ID" value="NZ_JACIDJ010000001.1"/>
</dbReference>
<dbReference type="Pfam" id="PF25583">
    <property type="entry name" value="WCX"/>
    <property type="match status" value="1"/>
</dbReference>
<accession>A0A840AA65</accession>
<reference evidence="3 4" key="1">
    <citation type="submission" date="2020-08" db="EMBL/GenBank/DDBJ databases">
        <title>Genomic Encyclopedia of Type Strains, Phase IV (KMG-IV): sequencing the most valuable type-strain genomes for metagenomic binning, comparative biology and taxonomic classification.</title>
        <authorList>
            <person name="Goeker M."/>
        </authorList>
    </citation>
    <scope>NUCLEOTIDE SEQUENCE [LARGE SCALE GENOMIC DNA]</scope>
    <source>
        <strain evidence="3 4">DSM 19979</strain>
    </source>
</reference>
<evidence type="ECO:0000313" key="4">
    <source>
        <dbReference type="Proteomes" id="UP000553193"/>
    </source>
</evidence>
<evidence type="ECO:0000259" key="1">
    <source>
        <dbReference type="Pfam" id="PF13280"/>
    </source>
</evidence>
<dbReference type="Pfam" id="PF13280">
    <property type="entry name" value="WYL"/>
    <property type="match status" value="1"/>
</dbReference>
<keyword evidence="3" id="KW-0238">DNA-binding</keyword>
<evidence type="ECO:0000313" key="3">
    <source>
        <dbReference type="EMBL" id="MBB3897090.1"/>
    </source>
</evidence>
<dbReference type="PANTHER" id="PTHR34580:SF3">
    <property type="entry name" value="PROTEIN PAFB"/>
    <property type="match status" value="1"/>
</dbReference>
<dbReference type="Proteomes" id="UP000553193">
    <property type="component" value="Unassembled WGS sequence"/>
</dbReference>
<feature type="domain" description="WCX" evidence="2">
    <location>
        <begin position="247"/>
        <end position="323"/>
    </location>
</feature>
<dbReference type="InterPro" id="IPR026881">
    <property type="entry name" value="WYL_dom"/>
</dbReference>
<proteinExistence type="predicted"/>
<dbReference type="EMBL" id="JACIDJ010000001">
    <property type="protein sequence ID" value="MBB3897090.1"/>
    <property type="molecule type" value="Genomic_DNA"/>
</dbReference>
<dbReference type="AlphaFoldDB" id="A0A840AA65"/>
<gene>
    <name evidence="3" type="ORF">GGQ83_000516</name>
</gene>
<dbReference type="InterPro" id="IPR057727">
    <property type="entry name" value="WCX_dom"/>
</dbReference>